<organism evidence="3 4">
    <name type="scientific">Fistulifera solaris</name>
    <name type="common">Oleaginous diatom</name>
    <dbReference type="NCBI Taxonomy" id="1519565"/>
    <lineage>
        <taxon>Eukaryota</taxon>
        <taxon>Sar</taxon>
        <taxon>Stramenopiles</taxon>
        <taxon>Ochrophyta</taxon>
        <taxon>Bacillariophyta</taxon>
        <taxon>Bacillariophyceae</taxon>
        <taxon>Bacillariophycidae</taxon>
        <taxon>Naviculales</taxon>
        <taxon>Naviculaceae</taxon>
        <taxon>Fistulifera</taxon>
    </lineage>
</organism>
<name>A0A1Z5KNK9_FISSO</name>
<dbReference type="PANTHER" id="PTHR41775">
    <property type="entry name" value="SECRETED PROTEIN-RELATED"/>
    <property type="match status" value="1"/>
</dbReference>
<feature type="chain" id="PRO_5012464630" description="Peptidase M6-like domain-containing protein" evidence="1">
    <location>
        <begin position="17"/>
        <end position="552"/>
    </location>
</feature>
<dbReference type="GO" id="GO:0008233">
    <property type="term" value="F:peptidase activity"/>
    <property type="evidence" value="ECO:0007669"/>
    <property type="project" value="InterPro"/>
</dbReference>
<evidence type="ECO:0000313" key="3">
    <source>
        <dbReference type="EMBL" id="GAX27705.1"/>
    </source>
</evidence>
<gene>
    <name evidence="3" type="ORF">FisN_13Hh198</name>
</gene>
<dbReference type="EMBL" id="BDSP01000259">
    <property type="protein sequence ID" value="GAX27705.1"/>
    <property type="molecule type" value="Genomic_DNA"/>
</dbReference>
<proteinExistence type="predicted"/>
<dbReference type="Proteomes" id="UP000198406">
    <property type="component" value="Unassembled WGS sequence"/>
</dbReference>
<dbReference type="AlphaFoldDB" id="A0A1Z5KNK9"/>
<dbReference type="PANTHER" id="PTHR41775:SF1">
    <property type="entry name" value="PEPTIDASE M6-LIKE DOMAIN-CONTAINING PROTEIN"/>
    <property type="match status" value="1"/>
</dbReference>
<evidence type="ECO:0000259" key="2">
    <source>
        <dbReference type="Pfam" id="PF05547"/>
    </source>
</evidence>
<dbReference type="NCBIfam" id="TIGR03296">
    <property type="entry name" value="M6dom_TIGR03296"/>
    <property type="match status" value="1"/>
</dbReference>
<feature type="signal peptide" evidence="1">
    <location>
        <begin position="1"/>
        <end position="16"/>
    </location>
</feature>
<sequence length="552" mass="61438">MIFALSLLLSLRTAWCLAPPLIHDEWESVDEMRARLDIDYDYEPQYVDSEHCRLLTEAECEEFDQDYGRQLRERRLNPSEGDFKVLVLLIKFSDHADKEVPPREYYEELFNGNGPSDINEVGSMKDWLNTNSMGKYKVQFDVRDWEVAPNTESFYAAGNAGRSSDLQEIYRDVLTKYDNEGSVTFTDGYIDTDGFLNHLVVIHSGIMAEIGDLSCIETSFLDRIWASGSYSPKGGDNVWRSKDWFEVGGLVIASAFDAPACNKNTGEPILEPVKLGVFAHEYCHGFGLVDLYDQGQQKLVVGGIGRFGIMSSSQGWDISLATPGHLSSWSRERIGWMESITIEKDGYYALQPMEISSSAYKITHGYPEGEYLLIENKYPMLYDKDVEQGGIVVYHVDDTKDGQRERSYPGGEGWPAKHYRVAVVQADGQFHLEKGTDYGTKTDFFTKGMMLGSGGDQPNTDGYQSGVLTPTGISIEIMSDPGFLVVIRVSGFNSRSAGLNLDPGIAVDDKPSESPVEFDGDYSAKTSSDVLRWVLALFSGLGLMVGLAIAVL</sequence>
<keyword evidence="4" id="KW-1185">Reference proteome</keyword>
<dbReference type="InterPro" id="IPR008757">
    <property type="entry name" value="Peptidase_M6-like_domain"/>
</dbReference>
<accession>A0A1Z5KNK9</accession>
<dbReference type="OrthoDB" id="44342at2759"/>
<evidence type="ECO:0000313" key="4">
    <source>
        <dbReference type="Proteomes" id="UP000198406"/>
    </source>
</evidence>
<dbReference type="Pfam" id="PF05547">
    <property type="entry name" value="Peptidase_M6"/>
    <property type="match status" value="1"/>
</dbReference>
<protein>
    <recommendedName>
        <fullName evidence="2">Peptidase M6-like domain-containing protein</fullName>
    </recommendedName>
</protein>
<comment type="caution">
    <text evidence="3">The sequence shown here is derived from an EMBL/GenBank/DDBJ whole genome shotgun (WGS) entry which is preliminary data.</text>
</comment>
<evidence type="ECO:0000256" key="1">
    <source>
        <dbReference type="SAM" id="SignalP"/>
    </source>
</evidence>
<keyword evidence="1" id="KW-0732">Signal</keyword>
<reference evidence="3 4" key="1">
    <citation type="journal article" date="2015" name="Plant Cell">
        <title>Oil accumulation by the oleaginous diatom Fistulifera solaris as revealed by the genome and transcriptome.</title>
        <authorList>
            <person name="Tanaka T."/>
            <person name="Maeda Y."/>
            <person name="Veluchamy A."/>
            <person name="Tanaka M."/>
            <person name="Abida H."/>
            <person name="Marechal E."/>
            <person name="Bowler C."/>
            <person name="Muto M."/>
            <person name="Sunaga Y."/>
            <person name="Tanaka M."/>
            <person name="Yoshino T."/>
            <person name="Taniguchi T."/>
            <person name="Fukuda Y."/>
            <person name="Nemoto M."/>
            <person name="Matsumoto M."/>
            <person name="Wong P.S."/>
            <person name="Aburatani S."/>
            <person name="Fujibuchi W."/>
        </authorList>
    </citation>
    <scope>NUCLEOTIDE SEQUENCE [LARGE SCALE GENOMIC DNA]</scope>
    <source>
        <strain evidence="3 4">JPCC DA0580</strain>
    </source>
</reference>
<feature type="domain" description="Peptidase M6-like" evidence="2">
    <location>
        <begin position="84"/>
        <end position="332"/>
    </location>
</feature>
<dbReference type="InParanoid" id="A0A1Z5KNK9"/>
<dbReference type="GO" id="GO:0006508">
    <property type="term" value="P:proteolysis"/>
    <property type="evidence" value="ECO:0007669"/>
    <property type="project" value="InterPro"/>
</dbReference>